<feature type="region of interest" description="Disordered" evidence="1">
    <location>
        <begin position="1"/>
        <end position="30"/>
    </location>
</feature>
<evidence type="ECO:0000256" key="1">
    <source>
        <dbReference type="SAM" id="MobiDB-lite"/>
    </source>
</evidence>
<evidence type="ECO:0000313" key="3">
    <source>
        <dbReference type="Proteomes" id="UP000823775"/>
    </source>
</evidence>
<name>A0ABS8RNM0_DATST</name>
<dbReference type="EMBL" id="JACEIK010000055">
    <property type="protein sequence ID" value="MCD7448214.1"/>
    <property type="molecule type" value="Genomic_DNA"/>
</dbReference>
<evidence type="ECO:0000313" key="2">
    <source>
        <dbReference type="EMBL" id="MCD7448214.1"/>
    </source>
</evidence>
<dbReference type="PANTHER" id="PTHR32108">
    <property type="entry name" value="DNA-DIRECTED RNA POLYMERASE SUBUNIT ALPHA"/>
    <property type="match status" value="1"/>
</dbReference>
<reference evidence="2 3" key="1">
    <citation type="journal article" date="2021" name="BMC Genomics">
        <title>Datura genome reveals duplications of psychoactive alkaloid biosynthetic genes and high mutation rate following tissue culture.</title>
        <authorList>
            <person name="Rajewski A."/>
            <person name="Carter-House D."/>
            <person name="Stajich J."/>
            <person name="Litt A."/>
        </authorList>
    </citation>
    <scope>NUCLEOTIDE SEQUENCE [LARGE SCALE GENOMIC DNA]</scope>
    <source>
        <strain evidence="2">AR-01</strain>
    </source>
</reference>
<gene>
    <name evidence="2" type="ORF">HAX54_039569</name>
</gene>
<proteinExistence type="predicted"/>
<keyword evidence="3" id="KW-1185">Reference proteome</keyword>
<dbReference type="Proteomes" id="UP000823775">
    <property type="component" value="Unassembled WGS sequence"/>
</dbReference>
<protein>
    <submittedName>
        <fullName evidence="2">Uncharacterized protein</fullName>
    </submittedName>
</protein>
<organism evidence="2 3">
    <name type="scientific">Datura stramonium</name>
    <name type="common">Jimsonweed</name>
    <name type="synonym">Common thornapple</name>
    <dbReference type="NCBI Taxonomy" id="4076"/>
    <lineage>
        <taxon>Eukaryota</taxon>
        <taxon>Viridiplantae</taxon>
        <taxon>Streptophyta</taxon>
        <taxon>Embryophyta</taxon>
        <taxon>Tracheophyta</taxon>
        <taxon>Spermatophyta</taxon>
        <taxon>Magnoliopsida</taxon>
        <taxon>eudicotyledons</taxon>
        <taxon>Gunneridae</taxon>
        <taxon>Pentapetalae</taxon>
        <taxon>asterids</taxon>
        <taxon>lamiids</taxon>
        <taxon>Solanales</taxon>
        <taxon>Solanaceae</taxon>
        <taxon>Solanoideae</taxon>
        <taxon>Datureae</taxon>
        <taxon>Datura</taxon>
    </lineage>
</organism>
<dbReference type="PANTHER" id="PTHR32108:SF9">
    <property type="entry name" value="REVERSE TRANSCRIPTASE RNASE H-LIKE DOMAIN-CONTAINING PROTEIN"/>
    <property type="match status" value="1"/>
</dbReference>
<accession>A0ABS8RNM0</accession>
<comment type="caution">
    <text evidence="2">The sequence shown here is derived from an EMBL/GenBank/DDBJ whole genome shotgun (WGS) entry which is preliminary data.</text>
</comment>
<feature type="non-terminal residue" evidence="2">
    <location>
        <position position="168"/>
    </location>
</feature>
<feature type="non-terminal residue" evidence="2">
    <location>
        <position position="1"/>
    </location>
</feature>
<sequence length="168" mass="18837">NGSGGFANRKKKEEGSMMASGSRGVHRRTEHPYTQVQLGQSSTPKNYYPHQDPHYSVSPSQYALGLAQLVTPYYVNPNEKGFHLTVRCKYHSNTQGHSTENCWTLKRIIEKLIDNKTIVIHNEDTTNVTNNPLPSHNNAHVVGMIFGDREYKQMGGMIMALSSSEEGM</sequence>